<feature type="compositionally biased region" description="Acidic residues" evidence="1">
    <location>
        <begin position="1"/>
        <end position="18"/>
    </location>
</feature>
<name>A0A6G7VDI3_9GAMM</name>
<gene>
    <name evidence="2" type="ORF">GWK36_09050</name>
</gene>
<proteinExistence type="predicted"/>
<organism evidence="2 3">
    <name type="scientific">Caldichromatium japonicum</name>
    <dbReference type="NCBI Taxonomy" id="2699430"/>
    <lineage>
        <taxon>Bacteria</taxon>
        <taxon>Pseudomonadati</taxon>
        <taxon>Pseudomonadota</taxon>
        <taxon>Gammaproteobacteria</taxon>
        <taxon>Chromatiales</taxon>
        <taxon>Chromatiaceae</taxon>
        <taxon>Caldichromatium</taxon>
    </lineage>
</organism>
<dbReference type="Proteomes" id="UP000502699">
    <property type="component" value="Chromosome"/>
</dbReference>
<dbReference type="AlphaFoldDB" id="A0A6G7VDI3"/>
<dbReference type="KEGG" id="cjap:GWK36_09050"/>
<dbReference type="RefSeq" id="WP_166270873.1">
    <property type="nucleotide sequence ID" value="NZ_CP048029.1"/>
</dbReference>
<feature type="region of interest" description="Disordered" evidence="1">
    <location>
        <begin position="1"/>
        <end position="22"/>
    </location>
</feature>
<reference evidence="3" key="1">
    <citation type="submission" date="2020-01" db="EMBL/GenBank/DDBJ databases">
        <title>Caldichromatium gen. nov., sp. nov., a thermophilic purple sulfur bacterium member of the family Chromatiaceae isolated from Nakabusa hot spring, Japan.</title>
        <authorList>
            <person name="Saini M.K."/>
            <person name="Hanada S."/>
            <person name="Tank M."/>
        </authorList>
    </citation>
    <scope>NUCLEOTIDE SEQUENCE [LARGE SCALE GENOMIC DNA]</scope>
    <source>
        <strain evidence="3">No.7</strain>
    </source>
</reference>
<keyword evidence="3" id="KW-1185">Reference proteome</keyword>
<dbReference type="EMBL" id="CP048029">
    <property type="protein sequence ID" value="QIK38109.1"/>
    <property type="molecule type" value="Genomic_DNA"/>
</dbReference>
<evidence type="ECO:0000313" key="3">
    <source>
        <dbReference type="Proteomes" id="UP000502699"/>
    </source>
</evidence>
<sequence length="62" mass="6292">MRGGNEADEAQGEALEDGEMARGMLGAGTQVAVGEDDIFVSMMDAKPILAPPSAQLSVTPGT</sequence>
<evidence type="ECO:0000256" key="1">
    <source>
        <dbReference type="SAM" id="MobiDB-lite"/>
    </source>
</evidence>
<evidence type="ECO:0000313" key="2">
    <source>
        <dbReference type="EMBL" id="QIK38109.1"/>
    </source>
</evidence>
<protein>
    <submittedName>
        <fullName evidence="2">Uncharacterized protein</fullName>
    </submittedName>
</protein>
<accession>A0A6G7VDI3</accession>